<evidence type="ECO:0000313" key="1">
    <source>
        <dbReference type="EnsemblPlants" id="QL11p011912:mrna"/>
    </source>
</evidence>
<dbReference type="Proteomes" id="UP000594261">
    <property type="component" value="Chromosome 11"/>
</dbReference>
<dbReference type="EnsemblPlants" id="QL11p011912:mrna">
    <property type="protein sequence ID" value="QL11p011912:mrna"/>
    <property type="gene ID" value="QL11p011912"/>
</dbReference>
<accession>A0A7N2MV99</accession>
<organism evidence="1 2">
    <name type="scientific">Quercus lobata</name>
    <name type="common">Valley oak</name>
    <dbReference type="NCBI Taxonomy" id="97700"/>
    <lineage>
        <taxon>Eukaryota</taxon>
        <taxon>Viridiplantae</taxon>
        <taxon>Streptophyta</taxon>
        <taxon>Embryophyta</taxon>
        <taxon>Tracheophyta</taxon>
        <taxon>Spermatophyta</taxon>
        <taxon>Magnoliopsida</taxon>
        <taxon>eudicotyledons</taxon>
        <taxon>Gunneridae</taxon>
        <taxon>Pentapetalae</taxon>
        <taxon>rosids</taxon>
        <taxon>fabids</taxon>
        <taxon>Fagales</taxon>
        <taxon>Fagaceae</taxon>
        <taxon>Quercus</taxon>
    </lineage>
</organism>
<sequence length="93" mass="10823">MTEGCRECYIKGGQCKIDHKGKAYCTKGTKGNNRSRVVALASFSQPLRLSSSKINQSLNFEHTHLQFWLNDEKKQSMIEDIYNTKKQKRRRNN</sequence>
<dbReference type="InParanoid" id="A0A7N2MV99"/>
<proteinExistence type="predicted"/>
<keyword evidence="2" id="KW-1185">Reference proteome</keyword>
<dbReference type="EMBL" id="LRBV02000011">
    <property type="status" value="NOT_ANNOTATED_CDS"/>
    <property type="molecule type" value="Genomic_DNA"/>
</dbReference>
<dbReference type="AlphaFoldDB" id="A0A7N2MV99"/>
<dbReference type="Gramene" id="QL11p011912:mrna">
    <property type="protein sequence ID" value="QL11p011912:mrna"/>
    <property type="gene ID" value="QL11p011912"/>
</dbReference>
<reference evidence="1" key="2">
    <citation type="submission" date="2021-01" db="UniProtKB">
        <authorList>
            <consortium name="EnsemblPlants"/>
        </authorList>
    </citation>
    <scope>IDENTIFICATION</scope>
</reference>
<name>A0A7N2MV99_QUELO</name>
<reference evidence="1 2" key="1">
    <citation type="journal article" date="2016" name="G3 (Bethesda)">
        <title>First Draft Assembly and Annotation of the Genome of a California Endemic Oak Quercus lobata Nee (Fagaceae).</title>
        <authorList>
            <person name="Sork V.L."/>
            <person name="Fitz-Gibbon S.T."/>
            <person name="Puiu D."/>
            <person name="Crepeau M."/>
            <person name="Gugger P.F."/>
            <person name="Sherman R."/>
            <person name="Stevens K."/>
            <person name="Langley C.H."/>
            <person name="Pellegrini M."/>
            <person name="Salzberg S.L."/>
        </authorList>
    </citation>
    <scope>NUCLEOTIDE SEQUENCE [LARGE SCALE GENOMIC DNA]</scope>
    <source>
        <strain evidence="1 2">cv. SW786</strain>
    </source>
</reference>
<evidence type="ECO:0000313" key="2">
    <source>
        <dbReference type="Proteomes" id="UP000594261"/>
    </source>
</evidence>
<protein>
    <submittedName>
        <fullName evidence="1">Uncharacterized protein</fullName>
    </submittedName>
</protein>